<proteinExistence type="predicted"/>
<name>A0A7Y9ZJF9_9ACTN</name>
<sequence>MVQPDRRRACALPSHPPDDARDGAQRRVDALQLLRVGTDAELSRYAARSHLSDGRVVAWTGPVDRAVAVDAEIDRPVPPALAARHGEAGFWERWTRLECLAKLTDVPVVLLQRGGLDADAGPGIELVTGRLHPEPGTTVVVSVARNRSAV</sequence>
<organism evidence="2 3">
    <name type="scientific">Nocardioides aromaticivorans</name>
    <dbReference type="NCBI Taxonomy" id="200618"/>
    <lineage>
        <taxon>Bacteria</taxon>
        <taxon>Bacillati</taxon>
        <taxon>Actinomycetota</taxon>
        <taxon>Actinomycetes</taxon>
        <taxon>Propionibacteriales</taxon>
        <taxon>Nocardioidaceae</taxon>
        <taxon>Nocardioides</taxon>
    </lineage>
</organism>
<feature type="region of interest" description="Disordered" evidence="1">
    <location>
        <begin position="1"/>
        <end position="24"/>
    </location>
</feature>
<dbReference type="RefSeq" id="WP_179649089.1">
    <property type="nucleotide sequence ID" value="NZ_JACBZM010000001.1"/>
</dbReference>
<dbReference type="AlphaFoldDB" id="A0A7Y9ZJF9"/>
<protein>
    <submittedName>
        <fullName evidence="2">Uncharacterized protein</fullName>
    </submittedName>
</protein>
<dbReference type="Proteomes" id="UP000562045">
    <property type="component" value="Unassembled WGS sequence"/>
</dbReference>
<comment type="caution">
    <text evidence="2">The sequence shown here is derived from an EMBL/GenBank/DDBJ whole genome shotgun (WGS) entry which is preliminary data.</text>
</comment>
<reference evidence="2 3" key="1">
    <citation type="submission" date="2020-07" db="EMBL/GenBank/DDBJ databases">
        <title>Sequencing the genomes of 1000 actinobacteria strains.</title>
        <authorList>
            <person name="Klenk H.-P."/>
        </authorList>
    </citation>
    <scope>NUCLEOTIDE SEQUENCE [LARGE SCALE GENOMIC DNA]</scope>
    <source>
        <strain evidence="2 3">DSM 15131</strain>
    </source>
</reference>
<dbReference type="EMBL" id="JACBZM010000001">
    <property type="protein sequence ID" value="NYI45483.1"/>
    <property type="molecule type" value="Genomic_DNA"/>
</dbReference>
<accession>A0A7Y9ZJF9</accession>
<evidence type="ECO:0000256" key="1">
    <source>
        <dbReference type="SAM" id="MobiDB-lite"/>
    </source>
</evidence>
<evidence type="ECO:0000313" key="3">
    <source>
        <dbReference type="Proteomes" id="UP000562045"/>
    </source>
</evidence>
<evidence type="ECO:0000313" key="2">
    <source>
        <dbReference type="EMBL" id="NYI45483.1"/>
    </source>
</evidence>
<gene>
    <name evidence="2" type="ORF">BJ993_002563</name>
</gene>